<dbReference type="InterPro" id="IPR001638">
    <property type="entry name" value="Solute-binding_3/MltF_N"/>
</dbReference>
<keyword evidence="2" id="KW-0564">Palmitate</keyword>
<feature type="domain" description="Solute-binding protein family 3/N-terminal" evidence="5">
    <location>
        <begin position="43"/>
        <end position="281"/>
    </location>
</feature>
<dbReference type="SUPFAM" id="SSF53850">
    <property type="entry name" value="Periplasmic binding protein-like II"/>
    <property type="match status" value="1"/>
</dbReference>
<dbReference type="EMBL" id="JBHMAF010000150">
    <property type="protein sequence ID" value="MFB9760500.1"/>
    <property type="molecule type" value="Genomic_DNA"/>
</dbReference>
<organism evidence="6 7">
    <name type="scientific">Ectobacillus funiculus</name>
    <dbReference type="NCBI Taxonomy" id="137993"/>
    <lineage>
        <taxon>Bacteria</taxon>
        <taxon>Bacillati</taxon>
        <taxon>Bacillota</taxon>
        <taxon>Bacilli</taxon>
        <taxon>Bacillales</taxon>
        <taxon>Bacillaceae</taxon>
        <taxon>Ectobacillus</taxon>
    </lineage>
</organism>
<dbReference type="Proteomes" id="UP001589609">
    <property type="component" value="Unassembled WGS sequence"/>
</dbReference>
<accession>A0ABV5WIP8</accession>
<name>A0ABV5WIP8_9BACI</name>
<evidence type="ECO:0000259" key="5">
    <source>
        <dbReference type="SMART" id="SM00062"/>
    </source>
</evidence>
<feature type="chain" id="PRO_5047027133" evidence="4">
    <location>
        <begin position="25"/>
        <end position="287"/>
    </location>
</feature>
<gene>
    <name evidence="6" type="ORF">ACFFMS_19450</name>
</gene>
<evidence type="ECO:0000256" key="1">
    <source>
        <dbReference type="ARBA" id="ARBA00022729"/>
    </source>
</evidence>
<reference evidence="6 7" key="1">
    <citation type="submission" date="2024-09" db="EMBL/GenBank/DDBJ databases">
        <authorList>
            <person name="Sun Q."/>
            <person name="Mori K."/>
        </authorList>
    </citation>
    <scope>NUCLEOTIDE SEQUENCE [LARGE SCALE GENOMIC DNA]</scope>
    <source>
        <strain evidence="6 7">JCM 11201</strain>
    </source>
</reference>
<dbReference type="Pfam" id="PF00497">
    <property type="entry name" value="SBP_bac_3"/>
    <property type="match status" value="1"/>
</dbReference>
<proteinExistence type="predicted"/>
<dbReference type="SMART" id="SM00062">
    <property type="entry name" value="PBPb"/>
    <property type="match status" value="1"/>
</dbReference>
<feature type="signal peptide" evidence="4">
    <location>
        <begin position="1"/>
        <end position="24"/>
    </location>
</feature>
<keyword evidence="7" id="KW-1185">Reference proteome</keyword>
<dbReference type="PANTHER" id="PTHR35936">
    <property type="entry name" value="MEMBRANE-BOUND LYTIC MUREIN TRANSGLYCOSYLASE F"/>
    <property type="match status" value="1"/>
</dbReference>
<dbReference type="PROSITE" id="PS51257">
    <property type="entry name" value="PROKAR_LIPOPROTEIN"/>
    <property type="match status" value="1"/>
</dbReference>
<evidence type="ECO:0000313" key="7">
    <source>
        <dbReference type="Proteomes" id="UP001589609"/>
    </source>
</evidence>
<comment type="caution">
    <text evidence="6">The sequence shown here is derived from an EMBL/GenBank/DDBJ whole genome shotgun (WGS) entry which is preliminary data.</text>
</comment>
<dbReference type="Gene3D" id="3.40.190.10">
    <property type="entry name" value="Periplasmic binding protein-like II"/>
    <property type="match status" value="2"/>
</dbReference>
<evidence type="ECO:0000256" key="2">
    <source>
        <dbReference type="ARBA" id="ARBA00023139"/>
    </source>
</evidence>
<keyword evidence="1 4" id="KW-0732">Signal</keyword>
<evidence type="ECO:0000256" key="3">
    <source>
        <dbReference type="ARBA" id="ARBA00023288"/>
    </source>
</evidence>
<dbReference type="PANTHER" id="PTHR35936:SF19">
    <property type="entry name" value="AMINO-ACID-BINDING PROTEIN YXEM-RELATED"/>
    <property type="match status" value="1"/>
</dbReference>
<protein>
    <submittedName>
        <fullName evidence="6">Transporter substrate-binding domain-containing protein</fullName>
    </submittedName>
</protein>
<sequence>MSYFKKIFPFNLMLILFISGCSSSNKVSSSADEGNKGNQDVKTVTIAFANNEAPQNYEDKNGNPAGYEIEVMKLVDKELPQYKFKYVATTDDDLLIGVQTGKYQAGTKGAFYTEERAKKYIYPKEFFGGSVTGLVVRAEDKDRIKNLADLAKTNAKLIPIAPQNAQYNVITDYNKEHPDDPIKLENSENFTVLDWAAWLMEKRYDAFMAIKTAFEKSVKEQGAPYKNLDGKLVFNQFTAIKTYPLFNNKEQQLADDFDSVIKRLKEDGTLNKLAVQYLGEDTIKLVE</sequence>
<keyword evidence="3" id="KW-0449">Lipoprotein</keyword>
<dbReference type="RefSeq" id="WP_379950807.1">
    <property type="nucleotide sequence ID" value="NZ_JBHMAF010000150.1"/>
</dbReference>
<evidence type="ECO:0000313" key="6">
    <source>
        <dbReference type="EMBL" id="MFB9760500.1"/>
    </source>
</evidence>
<evidence type="ECO:0000256" key="4">
    <source>
        <dbReference type="SAM" id="SignalP"/>
    </source>
</evidence>